<keyword evidence="11" id="KW-1185">Reference proteome</keyword>
<sequence>MMPVLAIAGTELRRYLRDRSNIFFFLIFPLLLVVVIGLQFGGQGSTGRVVIAGAGGELRSALTTELRDADATVSTADADAMREQVARGRADVGLLVEDDAEQSFVAGRPAEIELIVSSEASAPGAVQVVLTALQTLSLEQTELAVLTARGVPEGEAAAALARARSDVAPVEIGVVDVDEVSQELGGLGQFDLGAATMLLLFVFLSTLGSAVTLIESRRLGVQRRVLAAPVSGTQAILGQMLGRWVIASAQGVYIMVASILLFDVDFGSLPLALLILLVFGAVATGAAMLLGALMDNEGAANGVAVGAGLVLAALGGCMFPLEMFPDTLRTVANLTPHAWGYEAFAEIQRHDGGLLDVAPQLAVLAAMAVGLVLLGALALRRSTARAM</sequence>
<dbReference type="PROSITE" id="PS51012">
    <property type="entry name" value="ABC_TM2"/>
    <property type="match status" value="1"/>
</dbReference>
<evidence type="ECO:0000256" key="2">
    <source>
        <dbReference type="ARBA" id="ARBA00007783"/>
    </source>
</evidence>
<dbReference type="InterPro" id="IPR047817">
    <property type="entry name" value="ABC2_TM_bact-type"/>
</dbReference>
<dbReference type="PANTHER" id="PTHR30294">
    <property type="entry name" value="MEMBRANE COMPONENT OF ABC TRANSPORTER YHHJ-RELATED"/>
    <property type="match status" value="1"/>
</dbReference>
<keyword evidence="3" id="KW-0813">Transport</keyword>
<evidence type="ECO:0000256" key="1">
    <source>
        <dbReference type="ARBA" id="ARBA00004651"/>
    </source>
</evidence>
<feature type="transmembrane region" description="Helical" evidence="8">
    <location>
        <begin position="244"/>
        <end position="262"/>
    </location>
</feature>
<evidence type="ECO:0000256" key="8">
    <source>
        <dbReference type="SAM" id="Phobius"/>
    </source>
</evidence>
<dbReference type="RefSeq" id="WP_139948243.1">
    <property type="nucleotide sequence ID" value="NZ_CP040899.1"/>
</dbReference>
<feature type="transmembrane region" description="Helical" evidence="8">
    <location>
        <begin position="192"/>
        <end position="214"/>
    </location>
</feature>
<evidence type="ECO:0000256" key="3">
    <source>
        <dbReference type="ARBA" id="ARBA00022448"/>
    </source>
</evidence>
<keyword evidence="5 8" id="KW-0812">Transmembrane</keyword>
<organism evidence="10 11">
    <name type="scientific">Georgenia wutianyii</name>
    <dbReference type="NCBI Taxonomy" id="2585135"/>
    <lineage>
        <taxon>Bacteria</taxon>
        <taxon>Bacillati</taxon>
        <taxon>Actinomycetota</taxon>
        <taxon>Actinomycetes</taxon>
        <taxon>Micrococcales</taxon>
        <taxon>Bogoriellaceae</taxon>
        <taxon>Georgenia</taxon>
    </lineage>
</organism>
<dbReference type="InterPro" id="IPR013525">
    <property type="entry name" value="ABC2_TM"/>
</dbReference>
<evidence type="ECO:0000256" key="4">
    <source>
        <dbReference type="ARBA" id="ARBA00022475"/>
    </source>
</evidence>
<dbReference type="PANTHER" id="PTHR30294:SF38">
    <property type="entry name" value="TRANSPORT PERMEASE PROTEIN"/>
    <property type="match status" value="1"/>
</dbReference>
<name>A0ABX5VLB3_9MICO</name>
<dbReference type="InterPro" id="IPR051449">
    <property type="entry name" value="ABC-2_transporter_component"/>
</dbReference>
<keyword evidence="6 8" id="KW-1133">Transmembrane helix</keyword>
<keyword evidence="7 8" id="KW-0472">Membrane</keyword>
<accession>A0ABX5VLB3</accession>
<feature type="transmembrane region" description="Helical" evidence="8">
    <location>
        <begin position="361"/>
        <end position="379"/>
    </location>
</feature>
<feature type="domain" description="ABC transmembrane type-2" evidence="9">
    <location>
        <begin position="157"/>
        <end position="382"/>
    </location>
</feature>
<dbReference type="EMBL" id="CP040899">
    <property type="protein sequence ID" value="QDB78975.1"/>
    <property type="molecule type" value="Genomic_DNA"/>
</dbReference>
<keyword evidence="4" id="KW-1003">Cell membrane</keyword>
<evidence type="ECO:0000256" key="5">
    <source>
        <dbReference type="ARBA" id="ARBA00022692"/>
    </source>
</evidence>
<gene>
    <name evidence="10" type="ORF">FE251_06020</name>
</gene>
<evidence type="ECO:0000313" key="11">
    <source>
        <dbReference type="Proteomes" id="UP000313948"/>
    </source>
</evidence>
<dbReference type="Pfam" id="PF12698">
    <property type="entry name" value="ABC2_membrane_3"/>
    <property type="match status" value="1"/>
</dbReference>
<proteinExistence type="inferred from homology"/>
<comment type="similarity">
    <text evidence="2">Belongs to the ABC-2 integral membrane protein family.</text>
</comment>
<protein>
    <submittedName>
        <fullName evidence="10">ABC transporter permease</fullName>
    </submittedName>
</protein>
<dbReference type="Proteomes" id="UP000313948">
    <property type="component" value="Chromosome"/>
</dbReference>
<evidence type="ECO:0000256" key="6">
    <source>
        <dbReference type="ARBA" id="ARBA00022989"/>
    </source>
</evidence>
<comment type="subcellular location">
    <subcellularLocation>
        <location evidence="1">Cell membrane</location>
        <topology evidence="1">Multi-pass membrane protein</topology>
    </subcellularLocation>
</comment>
<feature type="transmembrane region" description="Helical" evidence="8">
    <location>
        <begin position="268"/>
        <end position="290"/>
    </location>
</feature>
<feature type="transmembrane region" description="Helical" evidence="8">
    <location>
        <begin position="302"/>
        <end position="321"/>
    </location>
</feature>
<reference evidence="10 11" key="1">
    <citation type="submission" date="2019-05" db="EMBL/GenBank/DDBJ databases">
        <title>Georgenia *** sp. nov., and Georgenia *** sp. nov., isolated from the intestinal contents of plateau pika (Ochotona curzoniae) in the Qinghai-Tibet plateau of China.</title>
        <authorList>
            <person name="Tian Z."/>
        </authorList>
    </citation>
    <scope>NUCLEOTIDE SEQUENCE [LARGE SCALE GENOMIC DNA]</scope>
    <source>
        <strain evidence="10 11">Z294</strain>
    </source>
</reference>
<feature type="transmembrane region" description="Helical" evidence="8">
    <location>
        <begin position="21"/>
        <end position="40"/>
    </location>
</feature>
<evidence type="ECO:0000256" key="7">
    <source>
        <dbReference type="ARBA" id="ARBA00023136"/>
    </source>
</evidence>
<evidence type="ECO:0000313" key="10">
    <source>
        <dbReference type="EMBL" id="QDB78975.1"/>
    </source>
</evidence>
<evidence type="ECO:0000259" key="9">
    <source>
        <dbReference type="PROSITE" id="PS51012"/>
    </source>
</evidence>